<dbReference type="OrthoDB" id="6444802at2"/>
<dbReference type="AlphaFoldDB" id="A0A2S3W421"/>
<feature type="domain" description="Cyanophage baseplate Pam3 plug gp18" evidence="1">
    <location>
        <begin position="6"/>
        <end position="97"/>
    </location>
</feature>
<keyword evidence="3" id="KW-1185">Reference proteome</keyword>
<evidence type="ECO:0000313" key="3">
    <source>
        <dbReference type="Proteomes" id="UP000237344"/>
    </source>
</evidence>
<gene>
    <name evidence="2" type="ORF">KMAL_07910</name>
</gene>
<dbReference type="EMBL" id="POTC01000006">
    <property type="protein sequence ID" value="POF63611.1"/>
    <property type="molecule type" value="Genomic_DNA"/>
</dbReference>
<protein>
    <recommendedName>
        <fullName evidence="1">Cyanophage baseplate Pam3 plug gp18 domain-containing protein</fullName>
    </recommendedName>
</protein>
<dbReference type="RefSeq" id="WP_110094462.1">
    <property type="nucleotide sequence ID" value="NZ_NKUE01000013.1"/>
</dbReference>
<comment type="caution">
    <text evidence="2">The sequence shown here is derived from an EMBL/GenBank/DDBJ whole genome shotgun (WGS) entry which is preliminary data.</text>
</comment>
<dbReference type="Pfam" id="PF22479">
    <property type="entry name" value="Pam3_gp18"/>
    <property type="match status" value="1"/>
</dbReference>
<proteinExistence type="predicted"/>
<sequence>MATPQVIPLSAIAAQSVNVVVSRQVLRLDVRQRSTGLFMDVWCNGTQVLCGVLCRDRTWIVRDGHFGLPGDLAFLDLEGTTDPSYEGLGARYVLTYAEGQDAA</sequence>
<organism evidence="2 3">
    <name type="scientific">Novacetimonas maltaceti</name>
    <dbReference type="NCBI Taxonomy" id="1203393"/>
    <lineage>
        <taxon>Bacteria</taxon>
        <taxon>Pseudomonadati</taxon>
        <taxon>Pseudomonadota</taxon>
        <taxon>Alphaproteobacteria</taxon>
        <taxon>Acetobacterales</taxon>
        <taxon>Acetobacteraceae</taxon>
        <taxon>Novacetimonas</taxon>
    </lineage>
</organism>
<dbReference type="Proteomes" id="UP000237344">
    <property type="component" value="Unassembled WGS sequence"/>
</dbReference>
<dbReference type="InterPro" id="IPR054252">
    <property type="entry name" value="Pam3_gp18"/>
</dbReference>
<name>A0A2S3W421_9PROT</name>
<evidence type="ECO:0000313" key="2">
    <source>
        <dbReference type="EMBL" id="POF63611.1"/>
    </source>
</evidence>
<accession>A0A2S3W421</accession>
<reference evidence="2 3" key="1">
    <citation type="submission" date="2018-01" db="EMBL/GenBank/DDBJ databases">
        <title>Draft Genome Sequence of Komagataeibacter maltaceti LMG 1529, a Vinegar Producing Acetic Acid Bacterium Isolated from Malt Vinegar Brewery Acetifiers.</title>
        <authorList>
            <person name="Zhang Q."/>
            <person name="Hollensteiner J."/>
            <person name="Poehlein A."/>
            <person name="Daniel R."/>
        </authorList>
    </citation>
    <scope>NUCLEOTIDE SEQUENCE [LARGE SCALE GENOMIC DNA]</scope>
    <source>
        <strain evidence="2 3">LMG 1529</strain>
    </source>
</reference>
<evidence type="ECO:0000259" key="1">
    <source>
        <dbReference type="Pfam" id="PF22479"/>
    </source>
</evidence>